<evidence type="ECO:0000256" key="8">
    <source>
        <dbReference type="SAM" id="SignalP"/>
    </source>
</evidence>
<comment type="similarity">
    <text evidence="1">Belongs to the venom metalloproteinase (M12B) family.</text>
</comment>
<sequence>MFFYVIVVLFCSPVLANPSGRTEVTYPSLETLRSGEKILTFRAFGNDIQLKLEPAGNVIADDFTLRDGNGQIKKTNVKNLKSKLFRSKEKNAALYINEDGPLEINGLMDSRMKIEPCASKEINKEETKAHCITRHSEEDKYIHDTVISPSINQIYSSESLMTMKNDQCVVIDYRFLTETTFTRHFNNSEEIKVYLTMALMGVQNIMDTLNLRIKVRLIGITEYNEENQLSFIKKSEIVGHENILSANQLIEKFMNYICEHINDKSFEEYKKANIIMLITRRTLGNQSPDGNLFTGITGIAPLGAAECDSCGKCGAVSVGDDPLYRDEIIAHESAHLLGSPHDGEGPELSLPGGPGANACPGKDGFIMGDEKGENKRKFSDCSRNNIKYFLSLPNSQCIIQNCKNKE</sequence>
<evidence type="ECO:0000256" key="5">
    <source>
        <dbReference type="ARBA" id="ARBA00022833"/>
    </source>
</evidence>
<evidence type="ECO:0000256" key="4">
    <source>
        <dbReference type="ARBA" id="ARBA00022801"/>
    </source>
</evidence>
<dbReference type="AlphaFoldDB" id="A0A2I9LP80"/>
<dbReference type="SUPFAM" id="SSF55486">
    <property type="entry name" value="Metalloproteases ('zincins'), catalytic domain"/>
    <property type="match status" value="1"/>
</dbReference>
<feature type="signal peptide" evidence="8">
    <location>
        <begin position="1"/>
        <end position="16"/>
    </location>
</feature>
<dbReference type="PROSITE" id="PS50215">
    <property type="entry name" value="ADAM_MEPRO"/>
    <property type="match status" value="1"/>
</dbReference>
<name>A0A2I9LP80_9SCOR</name>
<feature type="active site" evidence="7">
    <location>
        <position position="332"/>
    </location>
</feature>
<dbReference type="GO" id="GO:0006509">
    <property type="term" value="P:membrane protein ectodomain proteolysis"/>
    <property type="evidence" value="ECO:0007669"/>
    <property type="project" value="TreeGrafter"/>
</dbReference>
<proteinExistence type="inferred from homology"/>
<feature type="chain" id="PRO_5014364639" evidence="8">
    <location>
        <begin position="17"/>
        <end position="406"/>
    </location>
</feature>
<evidence type="ECO:0000256" key="6">
    <source>
        <dbReference type="ARBA" id="ARBA00023049"/>
    </source>
</evidence>
<organism evidence="10">
    <name type="scientific">Centruroides hentzi</name>
    <dbReference type="NCBI Taxonomy" id="88313"/>
    <lineage>
        <taxon>Eukaryota</taxon>
        <taxon>Metazoa</taxon>
        <taxon>Ecdysozoa</taxon>
        <taxon>Arthropoda</taxon>
        <taxon>Chelicerata</taxon>
        <taxon>Arachnida</taxon>
        <taxon>Scorpiones</taxon>
        <taxon>Buthida</taxon>
        <taxon>Buthoidea</taxon>
        <taxon>Buthidae</taxon>
        <taxon>Centruroides</taxon>
    </lineage>
</organism>
<protein>
    <submittedName>
        <fullName evidence="10">Metalloproteinase</fullName>
    </submittedName>
</protein>
<feature type="binding site" evidence="7">
    <location>
        <position position="331"/>
    </location>
    <ligand>
        <name>Zn(2+)</name>
        <dbReference type="ChEBI" id="CHEBI:29105"/>
        <note>catalytic</note>
    </ligand>
</feature>
<evidence type="ECO:0000256" key="7">
    <source>
        <dbReference type="PROSITE-ProRule" id="PRU00276"/>
    </source>
</evidence>
<dbReference type="GO" id="GO:0004222">
    <property type="term" value="F:metalloendopeptidase activity"/>
    <property type="evidence" value="ECO:0007669"/>
    <property type="project" value="InterPro"/>
</dbReference>
<keyword evidence="5 7" id="KW-0862">Zinc</keyword>
<dbReference type="Gene3D" id="3.40.390.10">
    <property type="entry name" value="Collagenase (Catalytic Domain)"/>
    <property type="match status" value="1"/>
</dbReference>
<keyword evidence="3 7" id="KW-0479">Metal-binding</keyword>
<evidence type="ECO:0000256" key="1">
    <source>
        <dbReference type="ARBA" id="ARBA00006629"/>
    </source>
</evidence>
<accession>A0A2I9LP80</accession>
<reference evidence="10" key="1">
    <citation type="journal article" date="2017" name="Toxicon">
        <title>Venom-gland transcriptomics and venom proteomics of the Hentz striped scorpion (Centruroides hentzi; Buthidae) reveal high toxin diversity in a harmless member of a lethal family.</title>
        <authorList>
            <person name="Ward M.J."/>
            <person name="Ellsworth S.A."/>
            <person name="Rokyta D.R."/>
        </authorList>
    </citation>
    <scope>NUCLEOTIDE SEQUENCE</scope>
    <source>
        <tissue evidence="10">Venom gland</tissue>
    </source>
</reference>
<dbReference type="GO" id="GO:0046872">
    <property type="term" value="F:metal ion binding"/>
    <property type="evidence" value="ECO:0007669"/>
    <property type="project" value="UniProtKB-KW"/>
</dbReference>
<feature type="binding site" evidence="7">
    <location>
        <position position="341"/>
    </location>
    <ligand>
        <name>Zn(2+)</name>
        <dbReference type="ChEBI" id="CHEBI:29105"/>
        <note>catalytic</note>
    </ligand>
</feature>
<evidence type="ECO:0000259" key="9">
    <source>
        <dbReference type="PROSITE" id="PS50215"/>
    </source>
</evidence>
<comment type="caution">
    <text evidence="7">Lacks conserved residue(s) required for the propagation of feature annotation.</text>
</comment>
<keyword evidence="4" id="KW-0378">Hydrolase</keyword>
<dbReference type="InterPro" id="IPR024079">
    <property type="entry name" value="MetalloPept_cat_dom_sf"/>
</dbReference>
<dbReference type="Pfam" id="PF13688">
    <property type="entry name" value="Reprolysin_5"/>
    <property type="match status" value="1"/>
</dbReference>
<evidence type="ECO:0000313" key="10">
    <source>
        <dbReference type="EMBL" id="MBW20191.1"/>
    </source>
</evidence>
<dbReference type="InterPro" id="IPR001590">
    <property type="entry name" value="Peptidase_M12B"/>
</dbReference>
<dbReference type="PANTHER" id="PTHR11905:SF159">
    <property type="entry name" value="ADAM METALLOPROTEASE"/>
    <property type="match status" value="1"/>
</dbReference>
<feature type="domain" description="Peptidase M12B" evidence="9">
    <location>
        <begin position="169"/>
        <end position="402"/>
    </location>
</feature>
<evidence type="ECO:0000256" key="2">
    <source>
        <dbReference type="ARBA" id="ARBA00022670"/>
    </source>
</evidence>
<keyword evidence="8" id="KW-0732">Signal</keyword>
<dbReference type="PANTHER" id="PTHR11905">
    <property type="entry name" value="ADAM A DISINTEGRIN AND METALLOPROTEASE DOMAIN"/>
    <property type="match status" value="1"/>
</dbReference>
<dbReference type="EMBL" id="GFWZ01000201">
    <property type="protein sequence ID" value="MBW20191.1"/>
    <property type="molecule type" value="Transcribed_RNA"/>
</dbReference>
<feature type="binding site" evidence="7">
    <location>
        <position position="335"/>
    </location>
    <ligand>
        <name>Zn(2+)</name>
        <dbReference type="ChEBI" id="CHEBI:29105"/>
        <note>catalytic</note>
    </ligand>
</feature>
<evidence type="ECO:0000256" key="3">
    <source>
        <dbReference type="ARBA" id="ARBA00022723"/>
    </source>
</evidence>
<keyword evidence="6" id="KW-0482">Metalloprotease</keyword>
<keyword evidence="2" id="KW-0645">Protease</keyword>